<dbReference type="GO" id="GO:0005085">
    <property type="term" value="F:guanyl-nucleotide exchange factor activity"/>
    <property type="evidence" value="ECO:0007669"/>
    <property type="project" value="InterPro"/>
</dbReference>
<dbReference type="SMART" id="SM00325">
    <property type="entry name" value="RhoGEF"/>
    <property type="match status" value="1"/>
</dbReference>
<dbReference type="Gene3D" id="1.20.900.10">
    <property type="entry name" value="Dbl homology (DH) domain"/>
    <property type="match status" value="1"/>
</dbReference>
<dbReference type="Pfam" id="PF00169">
    <property type="entry name" value="PH"/>
    <property type="match status" value="1"/>
</dbReference>
<feature type="coiled-coil region" evidence="1">
    <location>
        <begin position="413"/>
        <end position="440"/>
    </location>
</feature>
<dbReference type="EMBL" id="KV454012">
    <property type="protein sequence ID" value="ODV96795.1"/>
    <property type="molecule type" value="Genomic_DNA"/>
</dbReference>
<dbReference type="SUPFAM" id="SSF50729">
    <property type="entry name" value="PH domain-like"/>
    <property type="match status" value="1"/>
</dbReference>
<keyword evidence="6" id="KW-1185">Reference proteome</keyword>
<dbReference type="SUPFAM" id="SSF48065">
    <property type="entry name" value="DBL homology domain (DH-domain)"/>
    <property type="match status" value="1"/>
</dbReference>
<dbReference type="PROSITE" id="PS50010">
    <property type="entry name" value="DH_2"/>
    <property type="match status" value="1"/>
</dbReference>
<evidence type="ECO:0008006" key="7">
    <source>
        <dbReference type="Google" id="ProtNLM"/>
    </source>
</evidence>
<dbReference type="AlphaFoldDB" id="A0A1E4TYH1"/>
<evidence type="ECO:0000256" key="2">
    <source>
        <dbReference type="SAM" id="MobiDB-lite"/>
    </source>
</evidence>
<proteinExistence type="predicted"/>
<accession>A0A1E4TYH1</accession>
<dbReference type="InterPro" id="IPR035899">
    <property type="entry name" value="DBL_dom_sf"/>
</dbReference>
<evidence type="ECO:0000259" key="4">
    <source>
        <dbReference type="PROSITE" id="PS50010"/>
    </source>
</evidence>
<keyword evidence="1" id="KW-0175">Coiled coil</keyword>
<feature type="domain" description="DH" evidence="4">
    <location>
        <begin position="176"/>
        <end position="433"/>
    </location>
</feature>
<dbReference type="GO" id="GO:0005737">
    <property type="term" value="C:cytoplasm"/>
    <property type="evidence" value="ECO:0007669"/>
    <property type="project" value="TreeGrafter"/>
</dbReference>
<dbReference type="PANTHER" id="PTHR45818">
    <property type="entry name" value="PROTEIN VAV"/>
    <property type="match status" value="1"/>
</dbReference>
<feature type="compositionally biased region" description="Basic and acidic residues" evidence="2">
    <location>
        <begin position="738"/>
        <end position="747"/>
    </location>
</feature>
<organism evidence="5 6">
    <name type="scientific">Pachysolen tannophilus NRRL Y-2460</name>
    <dbReference type="NCBI Taxonomy" id="669874"/>
    <lineage>
        <taxon>Eukaryota</taxon>
        <taxon>Fungi</taxon>
        <taxon>Dikarya</taxon>
        <taxon>Ascomycota</taxon>
        <taxon>Saccharomycotina</taxon>
        <taxon>Pichiomycetes</taxon>
        <taxon>Pachysolenaceae</taxon>
        <taxon>Pachysolen</taxon>
    </lineage>
</organism>
<feature type="region of interest" description="Disordered" evidence="2">
    <location>
        <begin position="779"/>
        <end position="801"/>
    </location>
</feature>
<feature type="region of interest" description="Disordered" evidence="2">
    <location>
        <begin position="729"/>
        <end position="749"/>
    </location>
</feature>
<dbReference type="PROSITE" id="PS50003">
    <property type="entry name" value="PH_DOMAIN"/>
    <property type="match status" value="1"/>
</dbReference>
<name>A0A1E4TYH1_PACTA</name>
<evidence type="ECO:0000256" key="1">
    <source>
        <dbReference type="SAM" id="Coils"/>
    </source>
</evidence>
<dbReference type="InterPro" id="IPR000219">
    <property type="entry name" value="DH_dom"/>
</dbReference>
<evidence type="ECO:0000259" key="3">
    <source>
        <dbReference type="PROSITE" id="PS50003"/>
    </source>
</evidence>
<reference evidence="6" key="1">
    <citation type="submission" date="2016-05" db="EMBL/GenBank/DDBJ databases">
        <title>Comparative genomics of biotechnologically important yeasts.</title>
        <authorList>
            <consortium name="DOE Joint Genome Institute"/>
            <person name="Riley R."/>
            <person name="Haridas S."/>
            <person name="Wolfe K.H."/>
            <person name="Lopes M.R."/>
            <person name="Hittinger C.T."/>
            <person name="Goker M."/>
            <person name="Salamov A."/>
            <person name="Wisecaver J."/>
            <person name="Long T.M."/>
            <person name="Aerts A.L."/>
            <person name="Barry K."/>
            <person name="Choi C."/>
            <person name="Clum A."/>
            <person name="Coughlan A.Y."/>
            <person name="Deshpande S."/>
            <person name="Douglass A.P."/>
            <person name="Hanson S.J."/>
            <person name="Klenk H.-P."/>
            <person name="Labutti K."/>
            <person name="Lapidus A."/>
            <person name="Lindquist E."/>
            <person name="Lipzen A."/>
            <person name="Meier-Kolthoff J.P."/>
            <person name="Ohm R.A."/>
            <person name="Otillar R.P."/>
            <person name="Pangilinan J."/>
            <person name="Peng Y."/>
            <person name="Rokas A."/>
            <person name="Rosa C.A."/>
            <person name="Scheuner C."/>
            <person name="Sibirny A.A."/>
            <person name="Slot J.C."/>
            <person name="Stielow J.B."/>
            <person name="Sun H."/>
            <person name="Kurtzman C.P."/>
            <person name="Blackwell M."/>
            <person name="Grigoriev I.V."/>
            <person name="Jeffries T.W."/>
        </authorList>
    </citation>
    <scope>NUCLEOTIDE SEQUENCE [LARGE SCALE GENOMIC DNA]</scope>
    <source>
        <strain evidence="6">NRRL Y-2460</strain>
    </source>
</reference>
<dbReference type="OrthoDB" id="8059989at2759"/>
<dbReference type="STRING" id="669874.A0A1E4TYH1"/>
<protein>
    <recommendedName>
        <fullName evidence="7">DH domain-containing protein</fullName>
    </recommendedName>
</protein>
<dbReference type="Pfam" id="PF00621">
    <property type="entry name" value="RhoGEF"/>
    <property type="match status" value="1"/>
</dbReference>
<dbReference type="SMART" id="SM00233">
    <property type="entry name" value="PH"/>
    <property type="match status" value="1"/>
</dbReference>
<feature type="domain" description="PH" evidence="3">
    <location>
        <begin position="532"/>
        <end position="593"/>
    </location>
</feature>
<dbReference type="PANTHER" id="PTHR45818:SF3">
    <property type="entry name" value="PROTEIN VAV"/>
    <property type="match status" value="1"/>
</dbReference>
<evidence type="ECO:0000313" key="5">
    <source>
        <dbReference type="EMBL" id="ODV96795.1"/>
    </source>
</evidence>
<evidence type="ECO:0000313" key="6">
    <source>
        <dbReference type="Proteomes" id="UP000094236"/>
    </source>
</evidence>
<dbReference type="InterPro" id="IPR001849">
    <property type="entry name" value="PH_domain"/>
</dbReference>
<sequence length="821" mass="93457">MSKPSFEVYSSESTPNNLFLSPASLFQLNHSTPFMVTNPYTHLAQNKRLESSHSHIKKTENGKSSIKISGEFKELVPKDINNTSLTGGGGGIQSENFSEAISVTANDSFKATNDNKLQLTEPSFLNFGGPISSDIKKHIADDSSPVSNYSYSTITSPVLSDHYVYSENIVSKRAYQRQKLIEELIETEENYLDSLILLSTSYIKPLLAANEKSVCSPMVYGEKYVEILIENHSSFLDQLKTLFTNAAKTTKSYYGHDGGITSSQLRFVSNLLNSPSLILSPGSAASNTTSSKEEENRRYISTSDPLITKKFSDLIVKNAVCTYIYEEYCLIYDQVLELLGPSNENKNVFTDDKLDCWADGCARFIESAQIAGQKMDLSFISLFQKPIARIPKYKLLLDSLLKTIIPEEDQQTYNAVSLNLEDLKRQLDQLNSNVNSRQVVIKKTNLLFNFLNSCDANNLALNQRFRENNEQDHRHFPFHIFGNVILCGGLECIWVVSNKAIESQYLGCFLFKSHLILSTCSKANSWEIKFIIPLAGCKIVPYAKSNGDGLTSNYEFSFKLVFEDRYSLYEVAFFAVNERETTEWITQLDILINYVNGPYKFDYSFSDWQKDIRSMTKYPNNLIPVDVSLDKLVSSKIGSFRNNFNNCYFEELIPIRIQHFSTLKYYEDDNDTWRDKEEVNTVPVFNCVSHMVKIKSSERLAVELKLENIWSKEELPFLLSERKIGSNHGTIRRRKSKYGNEKQRLDSDSSMTLVSSYDLKNDDKNNNRIKSARLKTDSTEFNTDDDNNSKVLKRKNSGPNLIKRTSSVINGLFRTKTKNSR</sequence>
<gene>
    <name evidence="5" type="ORF">PACTADRAFT_79233</name>
</gene>
<dbReference type="Proteomes" id="UP000094236">
    <property type="component" value="Unassembled WGS sequence"/>
</dbReference>